<dbReference type="InterPro" id="IPR003661">
    <property type="entry name" value="HisK_dim/P_dom"/>
</dbReference>
<dbReference type="OrthoDB" id="5400848at2"/>
<evidence type="ECO:0000313" key="7">
    <source>
        <dbReference type="EMBL" id="ACY18115.1"/>
    </source>
</evidence>
<dbReference type="HOGENOM" id="CLU_000445_114_71_7"/>
<gene>
    <name evidence="7" type="ordered locus">Hoch_5638</name>
</gene>
<dbReference type="PANTHER" id="PTHR42878">
    <property type="entry name" value="TWO-COMPONENT HISTIDINE KINASE"/>
    <property type="match status" value="1"/>
</dbReference>
<dbReference type="Gene3D" id="3.30.450.20">
    <property type="entry name" value="PAS domain"/>
    <property type="match status" value="1"/>
</dbReference>
<evidence type="ECO:0000259" key="6">
    <source>
        <dbReference type="PROSITE" id="PS50109"/>
    </source>
</evidence>
<dbReference type="PRINTS" id="PR00344">
    <property type="entry name" value="BCTRLSENSOR"/>
</dbReference>
<dbReference type="RefSeq" id="WP_012830707.1">
    <property type="nucleotide sequence ID" value="NC_013440.1"/>
</dbReference>
<dbReference type="InterPro" id="IPR036097">
    <property type="entry name" value="HisK_dim/P_sf"/>
</dbReference>
<name>D0LG90_HALO1</name>
<evidence type="ECO:0000256" key="2">
    <source>
        <dbReference type="ARBA" id="ARBA00012438"/>
    </source>
</evidence>
<dbReference type="AlphaFoldDB" id="D0LG90"/>
<keyword evidence="4" id="KW-0808">Transferase</keyword>
<dbReference type="SUPFAM" id="SSF55785">
    <property type="entry name" value="PYP-like sensor domain (PAS domain)"/>
    <property type="match status" value="1"/>
</dbReference>
<proteinExistence type="predicted"/>
<dbReference type="FunFam" id="3.30.565.10:FF:000006">
    <property type="entry name" value="Sensor histidine kinase WalK"/>
    <property type="match status" value="1"/>
</dbReference>
<dbReference type="Gene3D" id="3.30.565.10">
    <property type="entry name" value="Histidine kinase-like ATPase, C-terminal domain"/>
    <property type="match status" value="1"/>
</dbReference>
<dbReference type="GO" id="GO:0007234">
    <property type="term" value="P:osmosensory signaling via phosphorelay pathway"/>
    <property type="evidence" value="ECO:0007669"/>
    <property type="project" value="TreeGrafter"/>
</dbReference>
<evidence type="ECO:0000256" key="5">
    <source>
        <dbReference type="ARBA" id="ARBA00022777"/>
    </source>
</evidence>
<dbReference type="PROSITE" id="PS50109">
    <property type="entry name" value="HIS_KIN"/>
    <property type="match status" value="1"/>
</dbReference>
<dbReference type="Proteomes" id="UP000001880">
    <property type="component" value="Chromosome"/>
</dbReference>
<keyword evidence="3" id="KW-0597">Phosphoprotein</keyword>
<dbReference type="EC" id="2.7.13.3" evidence="2"/>
<dbReference type="eggNOG" id="COG4251">
    <property type="taxonomic scope" value="Bacteria"/>
</dbReference>
<dbReference type="SMART" id="SM00388">
    <property type="entry name" value="HisKA"/>
    <property type="match status" value="1"/>
</dbReference>
<dbReference type="InterPro" id="IPR036890">
    <property type="entry name" value="HATPase_C_sf"/>
</dbReference>
<dbReference type="GO" id="GO:0030295">
    <property type="term" value="F:protein kinase activator activity"/>
    <property type="evidence" value="ECO:0007669"/>
    <property type="project" value="TreeGrafter"/>
</dbReference>
<keyword evidence="5 7" id="KW-0418">Kinase</keyword>
<organism evidence="7 8">
    <name type="scientific">Haliangium ochraceum (strain DSM 14365 / JCM 11303 / SMP-2)</name>
    <dbReference type="NCBI Taxonomy" id="502025"/>
    <lineage>
        <taxon>Bacteria</taxon>
        <taxon>Pseudomonadati</taxon>
        <taxon>Myxococcota</taxon>
        <taxon>Polyangia</taxon>
        <taxon>Haliangiales</taxon>
        <taxon>Kofleriaceae</taxon>
        <taxon>Haliangium</taxon>
    </lineage>
</organism>
<dbReference type="SUPFAM" id="SSF47384">
    <property type="entry name" value="Homodimeric domain of signal transducing histidine kinase"/>
    <property type="match status" value="1"/>
</dbReference>
<dbReference type="GO" id="GO:0000156">
    <property type="term" value="F:phosphorelay response regulator activity"/>
    <property type="evidence" value="ECO:0007669"/>
    <property type="project" value="TreeGrafter"/>
</dbReference>
<dbReference type="GO" id="GO:0000155">
    <property type="term" value="F:phosphorelay sensor kinase activity"/>
    <property type="evidence" value="ECO:0007669"/>
    <property type="project" value="InterPro"/>
</dbReference>
<dbReference type="STRING" id="502025.Hoch_5638"/>
<dbReference type="SMART" id="SM00387">
    <property type="entry name" value="HATPase_c"/>
    <property type="match status" value="1"/>
</dbReference>
<dbReference type="InterPro" id="IPR050351">
    <property type="entry name" value="BphY/WalK/GraS-like"/>
</dbReference>
<comment type="catalytic activity">
    <reaction evidence="1">
        <text>ATP + protein L-histidine = ADP + protein N-phospho-L-histidine.</text>
        <dbReference type="EC" id="2.7.13.3"/>
    </reaction>
</comment>
<dbReference type="InterPro" id="IPR003594">
    <property type="entry name" value="HATPase_dom"/>
</dbReference>
<evidence type="ECO:0000256" key="1">
    <source>
        <dbReference type="ARBA" id="ARBA00000085"/>
    </source>
</evidence>
<accession>D0LG90</accession>
<keyword evidence="8" id="KW-1185">Reference proteome</keyword>
<dbReference type="Gene3D" id="1.10.287.130">
    <property type="match status" value="1"/>
</dbReference>
<dbReference type="InterPro" id="IPR005467">
    <property type="entry name" value="His_kinase_dom"/>
</dbReference>
<dbReference type="Pfam" id="PF00512">
    <property type="entry name" value="HisKA"/>
    <property type="match status" value="1"/>
</dbReference>
<dbReference type="KEGG" id="hoh:Hoch_5638"/>
<reference evidence="7 8" key="1">
    <citation type="journal article" date="2010" name="Stand. Genomic Sci.">
        <title>Complete genome sequence of Haliangium ochraceum type strain (SMP-2).</title>
        <authorList>
            <consortium name="US DOE Joint Genome Institute (JGI-PGF)"/>
            <person name="Ivanova N."/>
            <person name="Daum C."/>
            <person name="Lang E."/>
            <person name="Abt B."/>
            <person name="Kopitz M."/>
            <person name="Saunders E."/>
            <person name="Lapidus A."/>
            <person name="Lucas S."/>
            <person name="Glavina Del Rio T."/>
            <person name="Nolan M."/>
            <person name="Tice H."/>
            <person name="Copeland A."/>
            <person name="Cheng J.F."/>
            <person name="Chen F."/>
            <person name="Bruce D."/>
            <person name="Goodwin L."/>
            <person name="Pitluck S."/>
            <person name="Mavromatis K."/>
            <person name="Pati A."/>
            <person name="Mikhailova N."/>
            <person name="Chen A."/>
            <person name="Palaniappan K."/>
            <person name="Land M."/>
            <person name="Hauser L."/>
            <person name="Chang Y.J."/>
            <person name="Jeffries C.D."/>
            <person name="Detter J.C."/>
            <person name="Brettin T."/>
            <person name="Rohde M."/>
            <person name="Goker M."/>
            <person name="Bristow J."/>
            <person name="Markowitz V."/>
            <person name="Eisen J.A."/>
            <person name="Hugenholtz P."/>
            <person name="Kyrpides N.C."/>
            <person name="Klenk H.P."/>
        </authorList>
    </citation>
    <scope>NUCLEOTIDE SEQUENCE [LARGE SCALE GENOMIC DNA]</scope>
    <source>
        <strain evidence="8">DSM 14365 / CIP 107738 / JCM 11303 / AJ 13395 / SMP-2</strain>
    </source>
</reference>
<dbReference type="Pfam" id="PF02518">
    <property type="entry name" value="HATPase_c"/>
    <property type="match status" value="1"/>
</dbReference>
<dbReference type="PANTHER" id="PTHR42878:SF15">
    <property type="entry name" value="BACTERIOPHYTOCHROME"/>
    <property type="match status" value="1"/>
</dbReference>
<dbReference type="CDD" id="cd00082">
    <property type="entry name" value="HisKA"/>
    <property type="match status" value="1"/>
</dbReference>
<evidence type="ECO:0000313" key="8">
    <source>
        <dbReference type="Proteomes" id="UP000001880"/>
    </source>
</evidence>
<dbReference type="InterPro" id="IPR004358">
    <property type="entry name" value="Sig_transdc_His_kin-like_C"/>
</dbReference>
<evidence type="ECO:0000256" key="3">
    <source>
        <dbReference type="ARBA" id="ARBA00022553"/>
    </source>
</evidence>
<protein>
    <recommendedName>
        <fullName evidence="2">histidine kinase</fullName>
        <ecNumber evidence="2">2.7.13.3</ecNumber>
    </recommendedName>
</protein>
<dbReference type="FunFam" id="1.10.287.130:FF:000070">
    <property type="entry name" value="Histidine kinase sensor protein"/>
    <property type="match status" value="1"/>
</dbReference>
<dbReference type="EMBL" id="CP001804">
    <property type="protein sequence ID" value="ACY18115.1"/>
    <property type="molecule type" value="Genomic_DNA"/>
</dbReference>
<sequence>MTNTHEVLALADKARASDDIDAYVRASGHSLAAVVHSLDDVRARLGLEALSGEDPAVLIVEAGAWDERAGFADALVSLAREEGVPVVWLQDDGHEAPEAFAHSEVVVASSAPRELGLAVSLAMAQWSAGRAQRTSRELGEALRQSEGRYESLFHDAPVFFWEEDVSAVDRHLAALRAEGVTDIAAYAKENPEAVMGWVLQNEVVNVNEAALREFGTDSVEDHRDSVGETLMPDIFPQIIAAVVAYAEGKLYWQFEGRYRNKKTGVPFVALCRFVFPRPGMTSRRMIMCGIDITERKRSEEEISELNRALSERAHELEAINHELEAFSYSVSHDLRAPLRAIEGFSRLLFDRYHDQLDERGQNYLTRVREAGQRMNLLIEDLLKLSRMSRSEMHLESCDLSAMAEETISNLRQISPEREVEVLIAPEVRAKGDPTLLRAVLENLLGNAWKFSAKREHARIEFGVTMESGRVSYFVRDNGAGFDMAYLGKLFNAFQRLHTATEFEGTGIGLATVQRIVRRHGGEVWAKGEIDVGATFGFSLG</sequence>
<dbReference type="InterPro" id="IPR035965">
    <property type="entry name" value="PAS-like_dom_sf"/>
</dbReference>
<evidence type="ECO:0000256" key="4">
    <source>
        <dbReference type="ARBA" id="ARBA00022679"/>
    </source>
</evidence>
<feature type="domain" description="Histidine kinase" evidence="6">
    <location>
        <begin position="329"/>
        <end position="540"/>
    </location>
</feature>
<dbReference type="SUPFAM" id="SSF55874">
    <property type="entry name" value="ATPase domain of HSP90 chaperone/DNA topoisomerase II/histidine kinase"/>
    <property type="match status" value="1"/>
</dbReference>